<evidence type="ECO:0000256" key="8">
    <source>
        <dbReference type="ARBA" id="ARBA00022679"/>
    </source>
</evidence>
<dbReference type="PIRSF" id="PIRSF000545">
    <property type="entry name" value="Pantothenate_kin"/>
    <property type="match status" value="1"/>
</dbReference>
<accession>A0A1I5Z293</accession>
<dbReference type="PANTHER" id="PTHR10285">
    <property type="entry name" value="URIDINE KINASE"/>
    <property type="match status" value="1"/>
</dbReference>
<feature type="binding site" evidence="14">
    <location>
        <begin position="91"/>
        <end position="98"/>
    </location>
    <ligand>
        <name>ATP</name>
        <dbReference type="ChEBI" id="CHEBI:30616"/>
    </ligand>
</feature>
<comment type="caution">
    <text evidence="17">The sequence shown here is derived from an EMBL/GenBank/DDBJ whole genome shotgun (WGS) entry which is preliminary data.</text>
</comment>
<dbReference type="EMBL" id="FOXX01000003">
    <property type="protein sequence ID" value="SFQ50465.1"/>
    <property type="molecule type" value="Genomic_DNA"/>
</dbReference>
<evidence type="ECO:0000256" key="7">
    <source>
        <dbReference type="ARBA" id="ARBA00022490"/>
    </source>
</evidence>
<evidence type="ECO:0000256" key="3">
    <source>
        <dbReference type="ARBA" id="ARBA00005225"/>
    </source>
</evidence>
<evidence type="ECO:0000256" key="6">
    <source>
        <dbReference type="ARBA" id="ARBA00015080"/>
    </source>
</evidence>
<dbReference type="HAMAP" id="MF_00215">
    <property type="entry name" value="Pantothen_kinase_1"/>
    <property type="match status" value="1"/>
</dbReference>
<evidence type="ECO:0000256" key="9">
    <source>
        <dbReference type="ARBA" id="ARBA00022741"/>
    </source>
</evidence>
<gene>
    <name evidence="14" type="primary">coaA</name>
    <name evidence="17" type="ORF">SAMN02745910_01746</name>
</gene>
<name>A0A1I5Z293_9BACI</name>
<dbReference type="InterPro" id="IPR004566">
    <property type="entry name" value="PanK"/>
</dbReference>
<evidence type="ECO:0000259" key="16">
    <source>
        <dbReference type="Pfam" id="PF00485"/>
    </source>
</evidence>
<evidence type="ECO:0000256" key="1">
    <source>
        <dbReference type="ARBA" id="ARBA00001206"/>
    </source>
</evidence>
<keyword evidence="18" id="KW-1185">Reference proteome</keyword>
<dbReference type="NCBIfam" id="TIGR00554">
    <property type="entry name" value="panK_bact"/>
    <property type="match status" value="1"/>
</dbReference>
<comment type="subcellular location">
    <subcellularLocation>
        <location evidence="2 14 15">Cytoplasm</location>
    </subcellularLocation>
</comment>
<evidence type="ECO:0000256" key="12">
    <source>
        <dbReference type="ARBA" id="ARBA00022993"/>
    </source>
</evidence>
<reference evidence="17 18" key="1">
    <citation type="submission" date="2016-10" db="EMBL/GenBank/DDBJ databases">
        <authorList>
            <person name="Varghese N."/>
            <person name="Submissions S."/>
        </authorList>
    </citation>
    <scope>NUCLEOTIDE SEQUENCE [LARGE SCALE GENOMIC DNA]</scope>
    <source>
        <strain evidence="17 18">DSM 13796</strain>
    </source>
</reference>
<dbReference type="Proteomes" id="UP000182762">
    <property type="component" value="Unassembled WGS sequence"/>
</dbReference>
<evidence type="ECO:0000256" key="4">
    <source>
        <dbReference type="ARBA" id="ARBA00006087"/>
    </source>
</evidence>
<keyword evidence="9 14" id="KW-0547">Nucleotide-binding</keyword>
<dbReference type="GeneID" id="93710438"/>
<keyword evidence="8 14" id="KW-0808">Transferase</keyword>
<proteinExistence type="inferred from homology"/>
<dbReference type="InterPro" id="IPR006083">
    <property type="entry name" value="PRK/URK"/>
</dbReference>
<comment type="pathway">
    <text evidence="3 14 15">Cofactor biosynthesis; coenzyme A biosynthesis; CoA from (R)-pantothenate: step 1/5.</text>
</comment>
<dbReference type="Gene3D" id="3.40.50.300">
    <property type="entry name" value="P-loop containing nucleotide triphosphate hydrolases"/>
    <property type="match status" value="1"/>
</dbReference>
<dbReference type="CDD" id="cd02025">
    <property type="entry name" value="PanK"/>
    <property type="match status" value="1"/>
</dbReference>
<evidence type="ECO:0000256" key="13">
    <source>
        <dbReference type="ARBA" id="ARBA00032866"/>
    </source>
</evidence>
<evidence type="ECO:0000256" key="15">
    <source>
        <dbReference type="RuleBase" id="RU003530"/>
    </source>
</evidence>
<dbReference type="Pfam" id="PF00485">
    <property type="entry name" value="PRK"/>
    <property type="match status" value="1"/>
</dbReference>
<evidence type="ECO:0000256" key="5">
    <source>
        <dbReference type="ARBA" id="ARBA00012102"/>
    </source>
</evidence>
<organism evidence="17 18">
    <name type="scientific">Priestia endophytica DSM 13796</name>
    <dbReference type="NCBI Taxonomy" id="1121089"/>
    <lineage>
        <taxon>Bacteria</taxon>
        <taxon>Bacillati</taxon>
        <taxon>Bacillota</taxon>
        <taxon>Bacilli</taxon>
        <taxon>Bacillales</taxon>
        <taxon>Bacillaceae</taxon>
        <taxon>Priestia</taxon>
    </lineage>
</organism>
<keyword evidence="11 14" id="KW-0067">ATP-binding</keyword>
<protein>
    <recommendedName>
        <fullName evidence="6 14">Pantothenate kinase</fullName>
        <ecNumber evidence="5 14">2.7.1.33</ecNumber>
    </recommendedName>
    <alternativeName>
        <fullName evidence="13 14">Pantothenic acid kinase</fullName>
    </alternativeName>
</protein>
<evidence type="ECO:0000313" key="18">
    <source>
        <dbReference type="Proteomes" id="UP000182762"/>
    </source>
</evidence>
<feature type="domain" description="Phosphoribulokinase/uridine kinase" evidence="16">
    <location>
        <begin position="86"/>
        <end position="232"/>
    </location>
</feature>
<comment type="similarity">
    <text evidence="4 14 15">Belongs to the prokaryotic pantothenate kinase family.</text>
</comment>
<keyword evidence="10 14" id="KW-0418">Kinase</keyword>
<evidence type="ECO:0000256" key="2">
    <source>
        <dbReference type="ARBA" id="ARBA00004496"/>
    </source>
</evidence>
<evidence type="ECO:0000256" key="14">
    <source>
        <dbReference type="HAMAP-Rule" id="MF_00215"/>
    </source>
</evidence>
<sequence>MNGTYSPYITFTEKEWSKLRSVTPFPLTKEEVENFRGINDKLSVREVSNIYLPLSRLLNLYVKASQMLFKGTHDFLGKQGSKVPYIIGIAGSVGVGKSTTARVIQALLSRWPEHPRVDLVTTDGFLYPKHVLEEKGLMHRKGFPESYDTKYLIDFLTAVKSGDPHVNAPLYSHVLYDRVPDEYTHISQPDILILEGINVLQQMQNFETPQLSVSDFFDFSIYVDADESDIFRWYVERFKIFCQTSFQNPDSYFHRYAGLSEEEATNIATNIWKDINQKNLHENILPTRYRADLILRKGQDHGVEKIRMKQL</sequence>
<keyword evidence="7 14" id="KW-0963">Cytoplasm</keyword>
<dbReference type="InterPro" id="IPR027417">
    <property type="entry name" value="P-loop_NTPase"/>
</dbReference>
<dbReference type="RefSeq" id="WP_061805053.1">
    <property type="nucleotide sequence ID" value="NZ_FOXX01000003.1"/>
</dbReference>
<evidence type="ECO:0000256" key="11">
    <source>
        <dbReference type="ARBA" id="ARBA00022840"/>
    </source>
</evidence>
<dbReference type="EC" id="2.7.1.33" evidence="5 14"/>
<comment type="catalytic activity">
    <reaction evidence="1 14 15">
        <text>(R)-pantothenate + ATP = (R)-4'-phosphopantothenate + ADP + H(+)</text>
        <dbReference type="Rhea" id="RHEA:16373"/>
        <dbReference type="ChEBI" id="CHEBI:10986"/>
        <dbReference type="ChEBI" id="CHEBI:15378"/>
        <dbReference type="ChEBI" id="CHEBI:29032"/>
        <dbReference type="ChEBI" id="CHEBI:30616"/>
        <dbReference type="ChEBI" id="CHEBI:456216"/>
        <dbReference type="EC" id="2.7.1.33"/>
    </reaction>
</comment>
<dbReference type="SUPFAM" id="SSF52540">
    <property type="entry name" value="P-loop containing nucleoside triphosphate hydrolases"/>
    <property type="match status" value="1"/>
</dbReference>
<evidence type="ECO:0000256" key="10">
    <source>
        <dbReference type="ARBA" id="ARBA00022777"/>
    </source>
</evidence>
<dbReference type="GO" id="GO:0016301">
    <property type="term" value="F:kinase activity"/>
    <property type="evidence" value="ECO:0007669"/>
    <property type="project" value="UniProtKB-KW"/>
</dbReference>
<evidence type="ECO:0000313" key="17">
    <source>
        <dbReference type="EMBL" id="SFQ50465.1"/>
    </source>
</evidence>
<keyword evidence="12 14" id="KW-0173">Coenzyme A biosynthesis</keyword>